<evidence type="ECO:0000256" key="2">
    <source>
        <dbReference type="ARBA" id="ARBA00006484"/>
    </source>
</evidence>
<reference evidence="6" key="2">
    <citation type="submission" date="2019-11" db="UniProtKB">
        <authorList>
            <consortium name="WormBaseParasite"/>
        </authorList>
    </citation>
    <scope>IDENTIFICATION</scope>
</reference>
<dbReference type="Gene3D" id="3.40.50.720">
    <property type="entry name" value="NAD(P)-binding Rossmann-like Domain"/>
    <property type="match status" value="1"/>
</dbReference>
<sequence length="316" mass="35031">MVGVFAFLLALFLSKVVCIIWILGRYSAPIRKALSKRNDLKLAGDWAIITGATDGIGKAFAEELAADGLNIFLISRNSDKLAKVAQELERTYKIKTKVFTADFTKGDFYEALKREIDGLTSVACLINNVGMSQVCAGPTASCEFLTVEFIQRMIFCNVTSTSCMTRITLPKMMSQIDKKRPPPCIISMSSVSGIFPRPYKSLYAACKSFVHNFAASVAGETRTCCRTHVRFLTLTPGFIWTPNRGEKKVNFFIPTAEVYAKSALGMIGIAQQCCGFLPHELMVIGLGLLPGFLRDWIIAKFELIQRKKYLSSVKNQ</sequence>
<dbReference type="Pfam" id="PF00106">
    <property type="entry name" value="adh_short"/>
    <property type="match status" value="1"/>
</dbReference>
<evidence type="ECO:0000256" key="3">
    <source>
        <dbReference type="ARBA" id="ARBA00023002"/>
    </source>
</evidence>
<dbReference type="GO" id="GO:0005783">
    <property type="term" value="C:endoplasmic reticulum"/>
    <property type="evidence" value="ECO:0007669"/>
    <property type="project" value="UniProtKB-SubCell"/>
</dbReference>
<organism evidence="6">
    <name type="scientific">Mesocestoides corti</name>
    <name type="common">Flatworm</name>
    <dbReference type="NCBI Taxonomy" id="53468"/>
    <lineage>
        <taxon>Eukaryota</taxon>
        <taxon>Metazoa</taxon>
        <taxon>Spiralia</taxon>
        <taxon>Lophotrochozoa</taxon>
        <taxon>Platyhelminthes</taxon>
        <taxon>Cestoda</taxon>
        <taxon>Eucestoda</taxon>
        <taxon>Cyclophyllidea</taxon>
        <taxon>Mesocestoididae</taxon>
        <taxon>Mesocestoides</taxon>
    </lineage>
</organism>
<evidence type="ECO:0000313" key="6">
    <source>
        <dbReference type="WBParaSite" id="MCU_002444-RA"/>
    </source>
</evidence>
<dbReference type="InterPro" id="IPR002347">
    <property type="entry name" value="SDR_fam"/>
</dbReference>
<dbReference type="InterPro" id="IPR051019">
    <property type="entry name" value="VLCFA-Steroid_DH"/>
</dbReference>
<dbReference type="WBParaSite" id="MCU_002444-RA">
    <property type="protein sequence ID" value="MCU_002444-RA"/>
    <property type="gene ID" value="MCU_002444"/>
</dbReference>
<dbReference type="InterPro" id="IPR036291">
    <property type="entry name" value="NAD(P)-bd_dom_sf"/>
</dbReference>
<dbReference type="CDD" id="cd05356">
    <property type="entry name" value="17beta-HSD1_like_SDR_c"/>
    <property type="match status" value="1"/>
</dbReference>
<dbReference type="InterPro" id="IPR020904">
    <property type="entry name" value="Sc_DH/Rdtase_CS"/>
</dbReference>
<dbReference type="EMBL" id="UXSR01000026">
    <property type="protein sequence ID" value="VDD74331.1"/>
    <property type="molecule type" value="Genomic_DNA"/>
</dbReference>
<name>A0A0R3U1R7_MESCO</name>
<evidence type="ECO:0000256" key="1">
    <source>
        <dbReference type="ARBA" id="ARBA00004240"/>
    </source>
</evidence>
<dbReference type="PANTHER" id="PTHR43899">
    <property type="entry name" value="RH59310P"/>
    <property type="match status" value="1"/>
</dbReference>
<comment type="similarity">
    <text evidence="2">Belongs to the short-chain dehydrogenases/reductases (SDR) family.</text>
</comment>
<dbReference type="PANTHER" id="PTHR43899:SF13">
    <property type="entry name" value="RH59310P"/>
    <property type="match status" value="1"/>
</dbReference>
<comment type="subcellular location">
    <subcellularLocation>
        <location evidence="1">Endoplasmic reticulum</location>
    </subcellularLocation>
</comment>
<dbReference type="PROSITE" id="PS00061">
    <property type="entry name" value="ADH_SHORT"/>
    <property type="match status" value="1"/>
</dbReference>
<protein>
    <submittedName>
        <fullName evidence="6">Estradiol 17-beta-dehydrogenase 12</fullName>
    </submittedName>
</protein>
<dbReference type="GO" id="GO:0016491">
    <property type="term" value="F:oxidoreductase activity"/>
    <property type="evidence" value="ECO:0007669"/>
    <property type="project" value="UniProtKB-KW"/>
</dbReference>
<dbReference type="PRINTS" id="PR00081">
    <property type="entry name" value="GDHRDH"/>
</dbReference>
<evidence type="ECO:0000313" key="5">
    <source>
        <dbReference type="Proteomes" id="UP000267029"/>
    </source>
</evidence>
<dbReference type="SUPFAM" id="SSF51735">
    <property type="entry name" value="NAD(P)-binding Rossmann-fold domains"/>
    <property type="match status" value="1"/>
</dbReference>
<proteinExistence type="inferred from homology"/>
<accession>A0A0R3U1R7</accession>
<gene>
    <name evidence="4" type="ORF">MCOS_LOCUS334</name>
</gene>
<dbReference type="Proteomes" id="UP000267029">
    <property type="component" value="Unassembled WGS sequence"/>
</dbReference>
<dbReference type="OrthoDB" id="5545019at2759"/>
<dbReference type="STRING" id="53468.A0A0R3U1R7"/>
<dbReference type="PIRSF" id="PIRSF000126">
    <property type="entry name" value="11-beta-HSD1"/>
    <property type="match status" value="1"/>
</dbReference>
<keyword evidence="3" id="KW-0560">Oxidoreductase</keyword>
<evidence type="ECO:0000313" key="4">
    <source>
        <dbReference type="EMBL" id="VDD74331.1"/>
    </source>
</evidence>
<dbReference type="AlphaFoldDB" id="A0A0R3U1R7"/>
<keyword evidence="5" id="KW-1185">Reference proteome</keyword>
<reference evidence="4 5" key="1">
    <citation type="submission" date="2018-10" db="EMBL/GenBank/DDBJ databases">
        <authorList>
            <consortium name="Pathogen Informatics"/>
        </authorList>
    </citation>
    <scope>NUCLEOTIDE SEQUENCE [LARGE SCALE GENOMIC DNA]</scope>
</reference>